<evidence type="ECO:0000259" key="2">
    <source>
        <dbReference type="Pfam" id="PF09350"/>
    </source>
</evidence>
<feature type="compositionally biased region" description="Basic and acidic residues" evidence="1">
    <location>
        <begin position="175"/>
        <end position="189"/>
    </location>
</feature>
<name>A0A1H1KTA5_9MICO</name>
<evidence type="ECO:0000313" key="3">
    <source>
        <dbReference type="EMBL" id="SDR65250.1"/>
    </source>
</evidence>
<dbReference type="EMBL" id="LT629734">
    <property type="protein sequence ID" value="SDR65250.1"/>
    <property type="molecule type" value="Genomic_DNA"/>
</dbReference>
<dbReference type="InterPro" id="IPR018961">
    <property type="entry name" value="DnaJ_homolog_subfam-C_membr-28"/>
</dbReference>
<feature type="region of interest" description="Disordered" evidence="1">
    <location>
        <begin position="1"/>
        <end position="33"/>
    </location>
</feature>
<dbReference type="OrthoDB" id="3395286at2"/>
<evidence type="ECO:0000313" key="4">
    <source>
        <dbReference type="Proteomes" id="UP000199649"/>
    </source>
</evidence>
<organism evidence="3 4">
    <name type="scientific">Agrococcus carbonis</name>
    <dbReference type="NCBI Taxonomy" id="684552"/>
    <lineage>
        <taxon>Bacteria</taxon>
        <taxon>Bacillati</taxon>
        <taxon>Actinomycetota</taxon>
        <taxon>Actinomycetes</taxon>
        <taxon>Micrococcales</taxon>
        <taxon>Microbacteriaceae</taxon>
        <taxon>Agrococcus</taxon>
    </lineage>
</organism>
<dbReference type="Pfam" id="PF09350">
    <property type="entry name" value="DJC28_CD"/>
    <property type="match status" value="1"/>
</dbReference>
<evidence type="ECO:0000256" key="1">
    <source>
        <dbReference type="SAM" id="MobiDB-lite"/>
    </source>
</evidence>
<dbReference type="RefSeq" id="WP_092664562.1">
    <property type="nucleotide sequence ID" value="NZ_LT629734.1"/>
</dbReference>
<reference evidence="4" key="1">
    <citation type="submission" date="2016-10" db="EMBL/GenBank/DDBJ databases">
        <authorList>
            <person name="Varghese N."/>
            <person name="Submissions S."/>
        </authorList>
    </citation>
    <scope>NUCLEOTIDE SEQUENCE [LARGE SCALE GENOMIC DNA]</scope>
    <source>
        <strain evidence="4">DSM 22965</strain>
    </source>
</reference>
<gene>
    <name evidence="3" type="ORF">SAMN04489719_0043</name>
</gene>
<feature type="domain" description="DnaJ homologue subfamily C member 28 conserved" evidence="2">
    <location>
        <begin position="52"/>
        <end position="120"/>
    </location>
</feature>
<dbReference type="AlphaFoldDB" id="A0A1H1KTA5"/>
<accession>A0A1H1KTA5</accession>
<protein>
    <recommendedName>
        <fullName evidence="2">DnaJ homologue subfamily C member 28 conserved domain-containing protein</fullName>
    </recommendedName>
</protein>
<keyword evidence="4" id="KW-1185">Reference proteome</keyword>
<dbReference type="STRING" id="684552.SAMN04489719_0043"/>
<dbReference type="Proteomes" id="UP000199649">
    <property type="component" value="Chromosome I"/>
</dbReference>
<sequence length="198" mass="22739">MAGGEPSEHDRIADAVRRLERAEEAERDADDRARLRREAAAARRSELERAAIVDTAIQQAIRRGEFDDLPGTGKPIPGLDRPYDPDWWIKRKIEREQLQGLGPAALTLRVEDAELEQRLDALGSEADARELLEDFNARVVEARRQLLGGPPVITATRDVEAELSAWRERRAARLAEQRERDAAERDAARPRRRWWRRR</sequence>
<feature type="region of interest" description="Disordered" evidence="1">
    <location>
        <begin position="175"/>
        <end position="198"/>
    </location>
</feature>
<proteinExistence type="predicted"/>